<dbReference type="Pfam" id="PF00126">
    <property type="entry name" value="HTH_1"/>
    <property type="match status" value="1"/>
</dbReference>
<dbReference type="PANTHER" id="PTHR30126">
    <property type="entry name" value="HTH-TYPE TRANSCRIPTIONAL REGULATOR"/>
    <property type="match status" value="1"/>
</dbReference>
<dbReference type="RefSeq" id="WP_012592209.1">
    <property type="nucleotide sequence ID" value="NC_011666.1"/>
</dbReference>
<keyword evidence="2" id="KW-0805">Transcription regulation</keyword>
<dbReference type="eggNOG" id="COG0583">
    <property type="taxonomic scope" value="Bacteria"/>
</dbReference>
<evidence type="ECO:0000313" key="7">
    <source>
        <dbReference type="Proteomes" id="UP000002257"/>
    </source>
</evidence>
<dbReference type="InterPro" id="IPR036388">
    <property type="entry name" value="WH-like_DNA-bd_sf"/>
</dbReference>
<dbReference type="AlphaFoldDB" id="B8EQC7"/>
<dbReference type="HOGENOM" id="CLU_039613_6_1_5"/>
<dbReference type="PROSITE" id="PS50931">
    <property type="entry name" value="HTH_LYSR"/>
    <property type="match status" value="1"/>
</dbReference>
<dbReference type="CDD" id="cd08420">
    <property type="entry name" value="PBP2_CysL_like"/>
    <property type="match status" value="1"/>
</dbReference>
<evidence type="ECO:0000259" key="5">
    <source>
        <dbReference type="PROSITE" id="PS50931"/>
    </source>
</evidence>
<dbReference type="GO" id="GO:0000976">
    <property type="term" value="F:transcription cis-regulatory region binding"/>
    <property type="evidence" value="ECO:0007669"/>
    <property type="project" value="TreeGrafter"/>
</dbReference>
<dbReference type="FunFam" id="1.10.10.10:FF:000001">
    <property type="entry name" value="LysR family transcriptional regulator"/>
    <property type="match status" value="1"/>
</dbReference>
<accession>B8EQC7</accession>
<dbReference type="InterPro" id="IPR005119">
    <property type="entry name" value="LysR_subst-bd"/>
</dbReference>
<feature type="domain" description="HTH lysR-type" evidence="5">
    <location>
        <begin position="1"/>
        <end position="58"/>
    </location>
</feature>
<proteinExistence type="inferred from homology"/>
<dbReference type="GO" id="GO:0003700">
    <property type="term" value="F:DNA-binding transcription factor activity"/>
    <property type="evidence" value="ECO:0007669"/>
    <property type="project" value="InterPro"/>
</dbReference>
<dbReference type="Gene3D" id="3.40.190.290">
    <property type="match status" value="1"/>
</dbReference>
<gene>
    <name evidence="6" type="ordered locus">Msil_3233</name>
</gene>
<dbReference type="KEGG" id="msl:Msil_3233"/>
<keyword evidence="7" id="KW-1185">Reference proteome</keyword>
<reference evidence="6 7" key="1">
    <citation type="journal article" date="2010" name="J. Bacteriol.">
        <title>Complete genome sequence of the aerobic facultative methanotroph Methylocella silvestris BL2.</title>
        <authorList>
            <person name="Chen Y."/>
            <person name="Crombie A."/>
            <person name="Rahman M.T."/>
            <person name="Dedysh S.N."/>
            <person name="Liesack W."/>
            <person name="Stott M.B."/>
            <person name="Alam M."/>
            <person name="Theisen A.R."/>
            <person name="Murrell J.C."/>
            <person name="Dunfield P.F."/>
        </authorList>
    </citation>
    <scope>NUCLEOTIDE SEQUENCE [LARGE SCALE GENOMIC DNA]</scope>
    <source>
        <strain evidence="7">DSM 15510 / CIP 108128 / LMG 27833 / NCIMB 13906 / BL2</strain>
    </source>
</reference>
<name>B8EQC7_METSB</name>
<evidence type="ECO:0000256" key="2">
    <source>
        <dbReference type="ARBA" id="ARBA00023015"/>
    </source>
</evidence>
<dbReference type="PRINTS" id="PR00039">
    <property type="entry name" value="HTHLYSR"/>
</dbReference>
<evidence type="ECO:0000256" key="3">
    <source>
        <dbReference type="ARBA" id="ARBA00023125"/>
    </source>
</evidence>
<evidence type="ECO:0000256" key="4">
    <source>
        <dbReference type="ARBA" id="ARBA00023163"/>
    </source>
</evidence>
<sequence>MTLEQLRIFVAVAERQHVTQAARALNLTQSAASSAIAALEGRYGTQLFDRVGRRIELTQAGRLFLGEARTVLSCAETAERALADIAGLRRGALSVKASQTIANYWLPRHLAAFQRDYPQVLLKLSIGNSAEVAAAVEDGTADIGFVEGMVESRRIILSPVARDQMILIVPPQHEWMARKALGREDLAGARWVMRELGSGTRSAFEASLARLGVEPAALNVVVEMPSNESVRAAVEAGFGVSALSASVAAPSLEAGLLCEAPLRLSDRPFYEVASRERRRSRAADALLGVIANAATPAQMNSLPRKR</sequence>
<evidence type="ECO:0000256" key="1">
    <source>
        <dbReference type="ARBA" id="ARBA00009437"/>
    </source>
</evidence>
<organism evidence="6 7">
    <name type="scientific">Methylocella silvestris (strain DSM 15510 / CIP 108128 / LMG 27833 / NCIMB 13906 / BL2)</name>
    <dbReference type="NCBI Taxonomy" id="395965"/>
    <lineage>
        <taxon>Bacteria</taxon>
        <taxon>Pseudomonadati</taxon>
        <taxon>Pseudomonadota</taxon>
        <taxon>Alphaproteobacteria</taxon>
        <taxon>Hyphomicrobiales</taxon>
        <taxon>Beijerinckiaceae</taxon>
        <taxon>Methylocella</taxon>
    </lineage>
</organism>
<protein>
    <submittedName>
        <fullName evidence="6">Transcriptional regulator, LysR family</fullName>
    </submittedName>
</protein>
<dbReference type="InterPro" id="IPR000847">
    <property type="entry name" value="LysR_HTH_N"/>
</dbReference>
<dbReference type="Pfam" id="PF03466">
    <property type="entry name" value="LysR_substrate"/>
    <property type="match status" value="1"/>
</dbReference>
<dbReference type="OrthoDB" id="9808620at2"/>
<evidence type="ECO:0000313" key="6">
    <source>
        <dbReference type="EMBL" id="ACK52140.1"/>
    </source>
</evidence>
<dbReference type="Gene3D" id="1.10.10.10">
    <property type="entry name" value="Winged helix-like DNA-binding domain superfamily/Winged helix DNA-binding domain"/>
    <property type="match status" value="1"/>
</dbReference>
<keyword evidence="3" id="KW-0238">DNA-binding</keyword>
<dbReference type="EMBL" id="CP001280">
    <property type="protein sequence ID" value="ACK52140.1"/>
    <property type="molecule type" value="Genomic_DNA"/>
</dbReference>
<dbReference type="SUPFAM" id="SSF53850">
    <property type="entry name" value="Periplasmic binding protein-like II"/>
    <property type="match status" value="1"/>
</dbReference>
<keyword evidence="4" id="KW-0804">Transcription</keyword>
<comment type="similarity">
    <text evidence="1">Belongs to the LysR transcriptional regulatory family.</text>
</comment>
<dbReference type="PANTHER" id="PTHR30126:SF39">
    <property type="entry name" value="HTH-TYPE TRANSCRIPTIONAL REGULATOR CYSL"/>
    <property type="match status" value="1"/>
</dbReference>
<dbReference type="Proteomes" id="UP000002257">
    <property type="component" value="Chromosome"/>
</dbReference>
<dbReference type="eggNOG" id="COG1910">
    <property type="taxonomic scope" value="Bacteria"/>
</dbReference>
<dbReference type="STRING" id="395965.Msil_3233"/>
<dbReference type="SUPFAM" id="SSF46785">
    <property type="entry name" value="Winged helix' DNA-binding domain"/>
    <property type="match status" value="1"/>
</dbReference>
<dbReference type="InterPro" id="IPR036390">
    <property type="entry name" value="WH_DNA-bd_sf"/>
</dbReference>